<dbReference type="Proteomes" id="UP000230002">
    <property type="component" value="Unassembled WGS sequence"/>
</dbReference>
<gene>
    <name evidence="1" type="ORF">GSI_04854</name>
</gene>
<protein>
    <recommendedName>
        <fullName evidence="3">F-box domain-containing protein</fullName>
    </recommendedName>
</protein>
<dbReference type="AlphaFoldDB" id="A0A2G8SG50"/>
<keyword evidence="2" id="KW-1185">Reference proteome</keyword>
<organism evidence="1 2">
    <name type="scientific">Ganoderma sinense ZZ0214-1</name>
    <dbReference type="NCBI Taxonomy" id="1077348"/>
    <lineage>
        <taxon>Eukaryota</taxon>
        <taxon>Fungi</taxon>
        <taxon>Dikarya</taxon>
        <taxon>Basidiomycota</taxon>
        <taxon>Agaricomycotina</taxon>
        <taxon>Agaricomycetes</taxon>
        <taxon>Polyporales</taxon>
        <taxon>Polyporaceae</taxon>
        <taxon>Ganoderma</taxon>
    </lineage>
</organism>
<dbReference type="OrthoDB" id="2750697at2759"/>
<dbReference type="Gene3D" id="3.80.10.10">
    <property type="entry name" value="Ribonuclease Inhibitor"/>
    <property type="match status" value="1"/>
</dbReference>
<name>A0A2G8SG50_9APHY</name>
<reference evidence="1 2" key="1">
    <citation type="journal article" date="2015" name="Sci. Rep.">
        <title>Chromosome-level genome map provides insights into diverse defense mechanisms in the medicinal fungus Ganoderma sinense.</title>
        <authorList>
            <person name="Zhu Y."/>
            <person name="Xu J."/>
            <person name="Sun C."/>
            <person name="Zhou S."/>
            <person name="Xu H."/>
            <person name="Nelson D.R."/>
            <person name="Qian J."/>
            <person name="Song J."/>
            <person name="Luo H."/>
            <person name="Xiang L."/>
            <person name="Li Y."/>
            <person name="Xu Z."/>
            <person name="Ji A."/>
            <person name="Wang L."/>
            <person name="Lu S."/>
            <person name="Hayward A."/>
            <person name="Sun W."/>
            <person name="Li X."/>
            <person name="Schwartz D.C."/>
            <person name="Wang Y."/>
            <person name="Chen S."/>
        </authorList>
    </citation>
    <scope>NUCLEOTIDE SEQUENCE [LARGE SCALE GENOMIC DNA]</scope>
    <source>
        <strain evidence="1 2">ZZ0214-1</strain>
    </source>
</reference>
<comment type="caution">
    <text evidence="1">The sequence shown here is derived from an EMBL/GenBank/DDBJ whole genome shotgun (WGS) entry which is preliminary data.</text>
</comment>
<evidence type="ECO:0008006" key="3">
    <source>
        <dbReference type="Google" id="ProtNLM"/>
    </source>
</evidence>
<accession>A0A2G8SG50</accession>
<proteinExistence type="predicted"/>
<evidence type="ECO:0000313" key="1">
    <source>
        <dbReference type="EMBL" id="PIL32739.1"/>
    </source>
</evidence>
<dbReference type="InterPro" id="IPR032675">
    <property type="entry name" value="LRR_dom_sf"/>
</dbReference>
<dbReference type="EMBL" id="AYKW01000009">
    <property type="protein sequence ID" value="PIL32739.1"/>
    <property type="molecule type" value="Genomic_DNA"/>
</dbReference>
<sequence>MASFHASGASLLPRLQRLRLPNLDAETTAYTIPLLSPTVQSVTVSFDVGTDPDDPKIKDRDNFEMFLSALRVASPSLQELVVFHQYRTFHMGKKHIDSMSGFAHLQHFSSTITLNPAAWSQLGSIRPLRHLDICIRSLDSPSNLEPGSHLENTDANLTPESYTLSLPNLHSAKVKGPLDTLAIFVDNLESPALRSLTFNVYSSPTPSVLGEFLDLAKEKLPRALRKLVLQSFSLRQPQSGPYEQAEPVDLQPLLPPLASLTGLEDLSLDFFEIPMYVSDDAIRTLADGLPTLVSLALRYKPPCYHRTAADPDAQAPDKRPTIGALVALANGCPHLARLHIVDVDVDAETPHDCVVPALDHPLRELEITSFSSRTRGRVFGFAEKLHRIFPHLGDVRAHGACSGWNVAKEYLEYLQTV</sequence>
<evidence type="ECO:0000313" key="2">
    <source>
        <dbReference type="Proteomes" id="UP000230002"/>
    </source>
</evidence>